<protein>
    <submittedName>
        <fullName evidence="4">Reverse transcriptase domain-containing protein</fullName>
    </submittedName>
</protein>
<dbReference type="InterPro" id="IPR012337">
    <property type="entry name" value="RNaseH-like_sf"/>
</dbReference>
<dbReference type="PANTHER" id="PTHR35046:SF26">
    <property type="entry name" value="RNA-DIRECTED DNA POLYMERASE"/>
    <property type="match status" value="1"/>
</dbReference>
<keyword evidence="1" id="KW-0645">Protease</keyword>
<dbReference type="PROSITE" id="PS50994">
    <property type="entry name" value="INTEGRASE"/>
    <property type="match status" value="1"/>
</dbReference>
<dbReference type="GO" id="GO:0003964">
    <property type="term" value="F:RNA-directed DNA polymerase activity"/>
    <property type="evidence" value="ECO:0007669"/>
    <property type="project" value="UniProtKB-KW"/>
</dbReference>
<feature type="compositionally biased region" description="Polar residues" evidence="2">
    <location>
        <begin position="1436"/>
        <end position="1446"/>
    </location>
</feature>
<keyword evidence="1" id="KW-0378">Hydrolase</keyword>
<feature type="region of interest" description="Disordered" evidence="2">
    <location>
        <begin position="881"/>
        <end position="945"/>
    </location>
</feature>
<keyword evidence="4" id="KW-0548">Nucleotidyltransferase</keyword>
<dbReference type="Pfam" id="PF24626">
    <property type="entry name" value="SH3_Tf2-1"/>
    <property type="match status" value="1"/>
</dbReference>
<dbReference type="InterPro" id="IPR036397">
    <property type="entry name" value="RNaseH_sf"/>
</dbReference>
<evidence type="ECO:0000256" key="2">
    <source>
        <dbReference type="SAM" id="MobiDB-lite"/>
    </source>
</evidence>
<accession>A0A6L2MV98</accession>
<dbReference type="GO" id="GO:0015074">
    <property type="term" value="P:DNA integration"/>
    <property type="evidence" value="ECO:0007669"/>
    <property type="project" value="InterPro"/>
</dbReference>
<dbReference type="EMBL" id="BKCJ010007569">
    <property type="protein sequence ID" value="GEU77921.1"/>
    <property type="molecule type" value="Genomic_DNA"/>
</dbReference>
<dbReference type="InterPro" id="IPR001584">
    <property type="entry name" value="Integrase_cat-core"/>
</dbReference>
<comment type="caution">
    <text evidence="4">The sequence shown here is derived from an EMBL/GenBank/DDBJ whole genome shotgun (WGS) entry which is preliminary data.</text>
</comment>
<evidence type="ECO:0000313" key="4">
    <source>
        <dbReference type="EMBL" id="GEU77921.1"/>
    </source>
</evidence>
<gene>
    <name evidence="4" type="ORF">Tci_049899</name>
</gene>
<dbReference type="Gene3D" id="3.30.420.10">
    <property type="entry name" value="Ribonuclease H-like superfamily/Ribonuclease H"/>
    <property type="match status" value="1"/>
</dbReference>
<dbReference type="InterPro" id="IPR043128">
    <property type="entry name" value="Rev_trsase/Diguanyl_cyclase"/>
</dbReference>
<feature type="compositionally biased region" description="Low complexity" evidence="2">
    <location>
        <begin position="881"/>
        <end position="916"/>
    </location>
</feature>
<evidence type="ECO:0000259" key="3">
    <source>
        <dbReference type="PROSITE" id="PS50994"/>
    </source>
</evidence>
<dbReference type="SUPFAM" id="SSF53098">
    <property type="entry name" value="Ribonuclease H-like"/>
    <property type="match status" value="1"/>
</dbReference>
<dbReference type="InterPro" id="IPR043502">
    <property type="entry name" value="DNA/RNA_pol_sf"/>
</dbReference>
<dbReference type="GO" id="GO:0003676">
    <property type="term" value="F:nucleic acid binding"/>
    <property type="evidence" value="ECO:0007669"/>
    <property type="project" value="InterPro"/>
</dbReference>
<feature type="domain" description="Integrase catalytic" evidence="3">
    <location>
        <begin position="236"/>
        <end position="358"/>
    </location>
</feature>
<dbReference type="Pfam" id="PF17921">
    <property type="entry name" value="Integrase_H2C2"/>
    <property type="match status" value="1"/>
</dbReference>
<dbReference type="Pfam" id="PF22936">
    <property type="entry name" value="Pol_BBD"/>
    <property type="match status" value="1"/>
</dbReference>
<keyword evidence="4" id="KW-0695">RNA-directed DNA polymerase</keyword>
<dbReference type="InterPro" id="IPR041588">
    <property type="entry name" value="Integrase_H2C2"/>
</dbReference>
<dbReference type="SUPFAM" id="SSF56672">
    <property type="entry name" value="DNA/RNA polymerases"/>
    <property type="match status" value="1"/>
</dbReference>
<dbReference type="Gene3D" id="1.10.340.70">
    <property type="match status" value="1"/>
</dbReference>
<feature type="region of interest" description="Disordered" evidence="2">
    <location>
        <begin position="1426"/>
        <end position="1446"/>
    </location>
</feature>
<keyword evidence="1" id="KW-0064">Aspartyl protease</keyword>
<evidence type="ECO:0000256" key="1">
    <source>
        <dbReference type="ARBA" id="ARBA00022750"/>
    </source>
</evidence>
<name>A0A6L2MV98_TANCI</name>
<dbReference type="Pfam" id="PF17919">
    <property type="entry name" value="RT_RNaseH_2"/>
    <property type="match status" value="1"/>
</dbReference>
<reference evidence="4" key="1">
    <citation type="journal article" date="2019" name="Sci. Rep.">
        <title>Draft genome of Tanacetum cinerariifolium, the natural source of mosquito coil.</title>
        <authorList>
            <person name="Yamashiro T."/>
            <person name="Shiraishi A."/>
            <person name="Satake H."/>
            <person name="Nakayama K."/>
        </authorList>
    </citation>
    <scope>NUCLEOTIDE SEQUENCE</scope>
</reference>
<proteinExistence type="predicted"/>
<dbReference type="GO" id="GO:0004190">
    <property type="term" value="F:aspartic-type endopeptidase activity"/>
    <property type="evidence" value="ECO:0007669"/>
    <property type="project" value="UniProtKB-KW"/>
</dbReference>
<sequence>MSFGLTNAPAVFMDLMNRGVHMDPAKVEAIKSWTAPKSPTEVRQFLGLAGYYRRGEEEEEAFQLLKDKLCSAPILALPEGSEDFVVYCDASLKVDALSRKEGENPLRVRSLVLTDHKDLMQQILEAQVESLNEGNVQKEDLGRMQKQVFEIRTNGIRYHDKRLWLPLHGGLRDLIMHESHKSKYSIHLGSTKRYQDLRKSYWWPNMKVDIATYVGQCLTCAKVKAKHLKPSGLLQQPEIPKWKWENVIMDFVTGLPRTPSGYDSIWVIVDRLTKSAHFLPKKKTNSIEKLAELYLKEIVCRHGVPMSVISDRDSFFTSRFWVSLQKALGTQLDLSTAYHPETDGQSERTIQTLKDMLRACVIDFGSGWDKHLPGVIRFGKGGKLSPRFIRPFKVIERIGPVTYKLELPDKLRGIHDTFHVSNLKRCFVNDDVVIQLDEVQLDKKLHFVEEPVEIMDREVKRLKQSRIPIVKVRWNSRRGPKFTWEREDFFRSKCYIMLQELRFVIIGGDLIHKNYEGSKHEGQRIRSTIGDFGGSCASNQSPSTMEELKNGRRKRKRIDLKGLDEGYSIKNYVRKFLGDLHPKWRAKVTTIEESKDLTSLPLDELIRNLKVHKMIIYKDSKIVKAKEEKKSLALKAKKESSDEECSTFESKDKEYVMTICLGVDLEPDGWIKDSGCSKHMMGNRKLFSSYMAYNRGNVIFSCNIRGNIIGKGQICDNKCRVTFFEHNSEITKDGKVIGRGIRKKGLYVMKLENRPKDQICLATIDENSSLWHRRLGHANMHLIQSLASKELVRNLPKLKFDQHFCDACKIGKHAHASHKAKNIVSMTRCLELLHMDLFGLSAVRSYRENRYTLVIVDDYFRCYHHTFSHNNFLFSISPNTSSKTLSTKDTSSTFGTTSSTFESKPQSSPPTSNDTPSPQPSNPFLDNIVDAPPRPSQPTPIQSHPSLDITLSLSPITLLDHILDTPSPPSPQPPPQSPLMGHPFYYNYHDYYGSTCICCSHNRNIFLTLRDEMNIMFAHLEYLFTTVFDVDKALDTETSRVSSFQVRGIQVDETKVNAVRDYSSLKTLPKVRNIKVADTFQEEDELEYVDPLDGEAKQVTYVVQRTLCSLKIGRIKKGPTLKVIKICKVPLAIEKHYNELVTFAVVDMKACHVLLRRPWQHDVDSTHQESETLVTLVASPKEFQAERKETRVSYALVVEGIEDGMENAIPTVVKPSLAKFGQTVVVADDTPDTFPPLRNIQHQIDLGRKTTLLVSINNKVLGFDSIKELFANDEDLGKFWIARNQATSGFLMMAHFIPCKKTSNAAHIARLFFQENVQANKVVEEVKATHEVVLANIIEANAKYKIAADKYRQKKLFKVGDEINDNAYVVDFPNTMSISKTFNVSDIYKFHFEDMNEDKHSRTSSFKERGNDEDIINELAKEYIEHLEHGKRKGNPSRSKSSAKLS</sequence>
<dbReference type="PANTHER" id="PTHR35046">
    <property type="entry name" value="ZINC KNUCKLE (CCHC-TYPE) FAMILY PROTEIN"/>
    <property type="match status" value="1"/>
</dbReference>
<dbReference type="InterPro" id="IPR025724">
    <property type="entry name" value="GAG-pre-integrase_dom"/>
</dbReference>
<dbReference type="InterPro" id="IPR056924">
    <property type="entry name" value="SH3_Tf2-1"/>
</dbReference>
<organism evidence="4">
    <name type="scientific">Tanacetum cinerariifolium</name>
    <name type="common">Dalmatian daisy</name>
    <name type="synonym">Chrysanthemum cinerariifolium</name>
    <dbReference type="NCBI Taxonomy" id="118510"/>
    <lineage>
        <taxon>Eukaryota</taxon>
        <taxon>Viridiplantae</taxon>
        <taxon>Streptophyta</taxon>
        <taxon>Embryophyta</taxon>
        <taxon>Tracheophyta</taxon>
        <taxon>Spermatophyta</taxon>
        <taxon>Magnoliopsida</taxon>
        <taxon>eudicotyledons</taxon>
        <taxon>Gunneridae</taxon>
        <taxon>Pentapetalae</taxon>
        <taxon>asterids</taxon>
        <taxon>campanulids</taxon>
        <taxon>Asterales</taxon>
        <taxon>Asteraceae</taxon>
        <taxon>Asteroideae</taxon>
        <taxon>Anthemideae</taxon>
        <taxon>Anthemidinae</taxon>
        <taxon>Tanacetum</taxon>
    </lineage>
</organism>
<dbReference type="Pfam" id="PF13976">
    <property type="entry name" value="gag_pre-integrs"/>
    <property type="match status" value="1"/>
</dbReference>
<dbReference type="InterPro" id="IPR041577">
    <property type="entry name" value="RT_RNaseH_2"/>
</dbReference>
<keyword evidence="4" id="KW-0808">Transferase</keyword>
<dbReference type="Gene3D" id="3.30.70.270">
    <property type="match status" value="1"/>
</dbReference>
<dbReference type="InterPro" id="IPR054722">
    <property type="entry name" value="PolX-like_BBD"/>
</dbReference>